<dbReference type="Proteomes" id="UP001432027">
    <property type="component" value="Unassembled WGS sequence"/>
</dbReference>
<evidence type="ECO:0000313" key="2">
    <source>
        <dbReference type="Proteomes" id="UP001432027"/>
    </source>
</evidence>
<organism evidence="1 2">
    <name type="scientific">Pristionchus entomophagus</name>
    <dbReference type="NCBI Taxonomy" id="358040"/>
    <lineage>
        <taxon>Eukaryota</taxon>
        <taxon>Metazoa</taxon>
        <taxon>Ecdysozoa</taxon>
        <taxon>Nematoda</taxon>
        <taxon>Chromadorea</taxon>
        <taxon>Rhabditida</taxon>
        <taxon>Rhabditina</taxon>
        <taxon>Diplogasteromorpha</taxon>
        <taxon>Diplogasteroidea</taxon>
        <taxon>Neodiplogasteridae</taxon>
        <taxon>Pristionchus</taxon>
    </lineage>
</organism>
<evidence type="ECO:0000313" key="1">
    <source>
        <dbReference type="EMBL" id="GMT05829.1"/>
    </source>
</evidence>
<gene>
    <name evidence="1" type="ORF">PENTCL1PPCAC_28003</name>
</gene>
<feature type="non-terminal residue" evidence="1">
    <location>
        <position position="82"/>
    </location>
</feature>
<dbReference type="AlphaFoldDB" id="A0AAV5UIT3"/>
<sequence length="82" mass="9359">GRLPVASIDVETETATRKRTWNLLVASIDVERWMLITMLLKRHTMSKPLILCHRLATARSTSLLIMRTMIPVQFPLSMRAIG</sequence>
<dbReference type="EMBL" id="BTSX01000006">
    <property type="protein sequence ID" value="GMT05829.1"/>
    <property type="molecule type" value="Genomic_DNA"/>
</dbReference>
<proteinExistence type="predicted"/>
<protein>
    <recommendedName>
        <fullName evidence="3">Ribosomal protein</fullName>
    </recommendedName>
</protein>
<accession>A0AAV5UIT3</accession>
<name>A0AAV5UIT3_9BILA</name>
<comment type="caution">
    <text evidence="1">The sequence shown here is derived from an EMBL/GenBank/DDBJ whole genome shotgun (WGS) entry which is preliminary data.</text>
</comment>
<evidence type="ECO:0008006" key="3">
    <source>
        <dbReference type="Google" id="ProtNLM"/>
    </source>
</evidence>
<reference evidence="1" key="1">
    <citation type="submission" date="2023-10" db="EMBL/GenBank/DDBJ databases">
        <title>Genome assembly of Pristionchus species.</title>
        <authorList>
            <person name="Yoshida K."/>
            <person name="Sommer R.J."/>
        </authorList>
    </citation>
    <scope>NUCLEOTIDE SEQUENCE</scope>
    <source>
        <strain evidence="1">RS0144</strain>
    </source>
</reference>
<feature type="non-terminal residue" evidence="1">
    <location>
        <position position="1"/>
    </location>
</feature>
<keyword evidence="2" id="KW-1185">Reference proteome</keyword>